<feature type="domain" description="RNA polymerase sigma-70 region 2" evidence="6">
    <location>
        <begin position="12"/>
        <end position="73"/>
    </location>
</feature>
<organism evidence="8 9">
    <name type="scientific">Dokdonella ginsengisoli</name>
    <dbReference type="NCBI Taxonomy" id="363846"/>
    <lineage>
        <taxon>Bacteria</taxon>
        <taxon>Pseudomonadati</taxon>
        <taxon>Pseudomonadota</taxon>
        <taxon>Gammaproteobacteria</taxon>
        <taxon>Lysobacterales</taxon>
        <taxon>Rhodanobacteraceae</taxon>
        <taxon>Dokdonella</taxon>
    </lineage>
</organism>
<evidence type="ECO:0000256" key="3">
    <source>
        <dbReference type="ARBA" id="ARBA00023082"/>
    </source>
</evidence>
<keyword evidence="5" id="KW-0804">Transcription</keyword>
<evidence type="ECO:0000256" key="4">
    <source>
        <dbReference type="ARBA" id="ARBA00023125"/>
    </source>
</evidence>
<dbReference type="SUPFAM" id="SSF88659">
    <property type="entry name" value="Sigma3 and sigma4 domains of RNA polymerase sigma factors"/>
    <property type="match status" value="1"/>
</dbReference>
<dbReference type="NCBIfam" id="TIGR02937">
    <property type="entry name" value="sigma70-ECF"/>
    <property type="match status" value="1"/>
</dbReference>
<keyword evidence="2" id="KW-0805">Transcription regulation</keyword>
<evidence type="ECO:0000313" key="9">
    <source>
        <dbReference type="Proteomes" id="UP001595886"/>
    </source>
</evidence>
<evidence type="ECO:0000256" key="5">
    <source>
        <dbReference type="ARBA" id="ARBA00023163"/>
    </source>
</evidence>
<dbReference type="Gene3D" id="1.10.1740.10">
    <property type="match status" value="1"/>
</dbReference>
<sequence length="168" mass="19111">MALGEGELYACYQRLEKPLYNVLYRWLWQTQDCQDLIHDAFLRVWDRRARIDAARVDALVWTTALNLARNRLRWRGLWRRGELDPLAPSADDPLAEAVRGLELRRLRTALERLSPALREVLLLAEFGGLGGAQIAEVLGIPPGTVASRRHHALARLRLALKEPEGEST</sequence>
<protein>
    <submittedName>
        <fullName evidence="8">RNA polymerase sigma factor</fullName>
    </submittedName>
</protein>
<dbReference type="Proteomes" id="UP001595886">
    <property type="component" value="Unassembled WGS sequence"/>
</dbReference>
<comment type="caution">
    <text evidence="8">The sequence shown here is derived from an EMBL/GenBank/DDBJ whole genome shotgun (WGS) entry which is preliminary data.</text>
</comment>
<dbReference type="InterPro" id="IPR014284">
    <property type="entry name" value="RNA_pol_sigma-70_dom"/>
</dbReference>
<dbReference type="PANTHER" id="PTHR43133">
    <property type="entry name" value="RNA POLYMERASE ECF-TYPE SIGMA FACTO"/>
    <property type="match status" value="1"/>
</dbReference>
<gene>
    <name evidence="8" type="ORF">ACFO6Q_12115</name>
</gene>
<evidence type="ECO:0000259" key="7">
    <source>
        <dbReference type="Pfam" id="PF08281"/>
    </source>
</evidence>
<name>A0ABV9QZX0_9GAMM</name>
<keyword evidence="9" id="KW-1185">Reference proteome</keyword>
<dbReference type="InterPro" id="IPR036388">
    <property type="entry name" value="WH-like_DNA-bd_sf"/>
</dbReference>
<proteinExistence type="inferred from homology"/>
<comment type="similarity">
    <text evidence="1">Belongs to the sigma-70 factor family. ECF subfamily.</text>
</comment>
<evidence type="ECO:0000313" key="8">
    <source>
        <dbReference type="EMBL" id="MFC4821074.1"/>
    </source>
</evidence>
<reference evidence="9" key="1">
    <citation type="journal article" date="2019" name="Int. J. Syst. Evol. Microbiol.">
        <title>The Global Catalogue of Microorganisms (GCM) 10K type strain sequencing project: providing services to taxonomists for standard genome sequencing and annotation.</title>
        <authorList>
            <consortium name="The Broad Institute Genomics Platform"/>
            <consortium name="The Broad Institute Genome Sequencing Center for Infectious Disease"/>
            <person name="Wu L."/>
            <person name="Ma J."/>
        </authorList>
    </citation>
    <scope>NUCLEOTIDE SEQUENCE [LARGE SCALE GENOMIC DNA]</scope>
    <source>
        <strain evidence="9">CCUG 30340</strain>
    </source>
</reference>
<dbReference type="CDD" id="cd06171">
    <property type="entry name" value="Sigma70_r4"/>
    <property type="match status" value="1"/>
</dbReference>
<dbReference type="SUPFAM" id="SSF88946">
    <property type="entry name" value="Sigma2 domain of RNA polymerase sigma factors"/>
    <property type="match status" value="1"/>
</dbReference>
<dbReference type="InterPro" id="IPR013325">
    <property type="entry name" value="RNA_pol_sigma_r2"/>
</dbReference>
<evidence type="ECO:0000259" key="6">
    <source>
        <dbReference type="Pfam" id="PF04542"/>
    </source>
</evidence>
<keyword evidence="4" id="KW-0238">DNA-binding</keyword>
<accession>A0ABV9QZX0</accession>
<dbReference type="Pfam" id="PF08281">
    <property type="entry name" value="Sigma70_r4_2"/>
    <property type="match status" value="1"/>
</dbReference>
<evidence type="ECO:0000256" key="1">
    <source>
        <dbReference type="ARBA" id="ARBA00010641"/>
    </source>
</evidence>
<dbReference type="InterPro" id="IPR013324">
    <property type="entry name" value="RNA_pol_sigma_r3/r4-like"/>
</dbReference>
<dbReference type="Gene3D" id="1.10.10.10">
    <property type="entry name" value="Winged helix-like DNA-binding domain superfamily/Winged helix DNA-binding domain"/>
    <property type="match status" value="1"/>
</dbReference>
<dbReference type="EMBL" id="JBHSHD010000008">
    <property type="protein sequence ID" value="MFC4821074.1"/>
    <property type="molecule type" value="Genomic_DNA"/>
</dbReference>
<keyword evidence="3" id="KW-0731">Sigma factor</keyword>
<dbReference type="InterPro" id="IPR013249">
    <property type="entry name" value="RNA_pol_sigma70_r4_t2"/>
</dbReference>
<dbReference type="Pfam" id="PF04542">
    <property type="entry name" value="Sigma70_r2"/>
    <property type="match status" value="1"/>
</dbReference>
<evidence type="ECO:0000256" key="2">
    <source>
        <dbReference type="ARBA" id="ARBA00023015"/>
    </source>
</evidence>
<dbReference type="PANTHER" id="PTHR43133:SF52">
    <property type="entry name" value="ECF RNA POLYMERASE SIGMA FACTOR SIGL"/>
    <property type="match status" value="1"/>
</dbReference>
<dbReference type="InterPro" id="IPR039425">
    <property type="entry name" value="RNA_pol_sigma-70-like"/>
</dbReference>
<dbReference type="InterPro" id="IPR007627">
    <property type="entry name" value="RNA_pol_sigma70_r2"/>
</dbReference>
<dbReference type="RefSeq" id="WP_380021354.1">
    <property type="nucleotide sequence ID" value="NZ_JBHSHD010000008.1"/>
</dbReference>
<feature type="domain" description="RNA polymerase sigma factor 70 region 4 type 2" evidence="7">
    <location>
        <begin position="104"/>
        <end position="156"/>
    </location>
</feature>